<evidence type="ECO:0000313" key="1">
    <source>
        <dbReference type="EMBL" id="KAK7579786.1"/>
    </source>
</evidence>
<proteinExistence type="predicted"/>
<reference evidence="1 2" key="1">
    <citation type="submission" date="2024-03" db="EMBL/GenBank/DDBJ databases">
        <title>Adaptation during the transition from Ophiocordyceps entomopathogen to insect associate is accompanied by gene loss and intensified selection.</title>
        <authorList>
            <person name="Ward C.M."/>
            <person name="Onetto C.A."/>
            <person name="Borneman A.R."/>
        </authorList>
    </citation>
    <scope>NUCLEOTIDE SEQUENCE [LARGE SCALE GENOMIC DNA]</scope>
    <source>
        <strain evidence="1">AWRI1</strain>
        <tissue evidence="1">Single Adult Female</tissue>
    </source>
</reference>
<comment type="caution">
    <text evidence="1">The sequence shown here is derived from an EMBL/GenBank/DDBJ whole genome shotgun (WGS) entry which is preliminary data.</text>
</comment>
<name>A0AAN9TB10_9HEMI</name>
<evidence type="ECO:0000313" key="2">
    <source>
        <dbReference type="Proteomes" id="UP001367676"/>
    </source>
</evidence>
<protein>
    <submittedName>
        <fullName evidence="1">Uncharacterized protein</fullName>
    </submittedName>
</protein>
<dbReference type="AlphaFoldDB" id="A0AAN9TB10"/>
<dbReference type="Proteomes" id="UP001367676">
    <property type="component" value="Unassembled WGS sequence"/>
</dbReference>
<organism evidence="1 2">
    <name type="scientific">Parthenolecanium corni</name>
    <dbReference type="NCBI Taxonomy" id="536013"/>
    <lineage>
        <taxon>Eukaryota</taxon>
        <taxon>Metazoa</taxon>
        <taxon>Ecdysozoa</taxon>
        <taxon>Arthropoda</taxon>
        <taxon>Hexapoda</taxon>
        <taxon>Insecta</taxon>
        <taxon>Pterygota</taxon>
        <taxon>Neoptera</taxon>
        <taxon>Paraneoptera</taxon>
        <taxon>Hemiptera</taxon>
        <taxon>Sternorrhyncha</taxon>
        <taxon>Coccoidea</taxon>
        <taxon>Coccidae</taxon>
        <taxon>Parthenolecanium</taxon>
    </lineage>
</organism>
<sequence length="276" mass="31989">MTMKTSVGYPNEITSRTSLTLITFSEFLRVLRQNPIQYSLEMGALVDGDELYSLEGDLSTDCKATIMAYTRMILNWTSYPDIFFSWTLNNLRESRETKHPFESVCVLVEGQINRTSKVGDFVRLKESLIPKITAKSKYYFDKLLETDEDMERVSNKIFRITGVAKMLVNEEFRKQRYSQTAYTKEAHIFAKSLEVVASRGKYKAHIQNIFNQVLKKMTEVVGQITSMRDLVLQGHRTYTFTPSMLQLLQKHVEEDPDLKLELENARKLVMATLKYS</sequence>
<gene>
    <name evidence="1" type="ORF">V9T40_000415</name>
</gene>
<accession>A0AAN9TB10</accession>
<keyword evidence="2" id="KW-1185">Reference proteome</keyword>
<dbReference type="EMBL" id="JBBCAQ010000034">
    <property type="protein sequence ID" value="KAK7579786.1"/>
    <property type="molecule type" value="Genomic_DNA"/>
</dbReference>